<organism evidence="1 2">
    <name type="scientific">Psychroflexus sediminis</name>
    <dbReference type="NCBI Taxonomy" id="470826"/>
    <lineage>
        <taxon>Bacteria</taxon>
        <taxon>Pseudomonadati</taxon>
        <taxon>Bacteroidota</taxon>
        <taxon>Flavobacteriia</taxon>
        <taxon>Flavobacteriales</taxon>
        <taxon>Flavobacteriaceae</taxon>
        <taxon>Psychroflexus</taxon>
    </lineage>
</organism>
<name>A0A1G7U5Y1_9FLAO</name>
<reference evidence="1 2" key="1">
    <citation type="submission" date="2016-10" db="EMBL/GenBank/DDBJ databases">
        <authorList>
            <person name="de Groot N.N."/>
        </authorList>
    </citation>
    <scope>NUCLEOTIDE SEQUENCE [LARGE SCALE GENOMIC DNA]</scope>
    <source>
        <strain evidence="1 2">DSM 19803</strain>
    </source>
</reference>
<dbReference type="Proteomes" id="UP000199296">
    <property type="component" value="Unassembled WGS sequence"/>
</dbReference>
<protein>
    <submittedName>
        <fullName evidence="1">Uncharacterized protein</fullName>
    </submittedName>
</protein>
<accession>A0A1G7U5Y1</accession>
<evidence type="ECO:0000313" key="1">
    <source>
        <dbReference type="EMBL" id="SDG43052.1"/>
    </source>
</evidence>
<gene>
    <name evidence="1" type="ORF">SAMN04488027_101288</name>
</gene>
<sequence>MENYHYICRYCKKEFIPKRRKVQKFCSTSCRVRSHQLRQKFNKPAKLNAEKTKIDHVNAAGVANAALGTTAADLVKNLLTPEQNKSATKADLRRLEELLQRYHKVENIKSLSDGRVPYYDMHLKMVVYR</sequence>
<dbReference type="RefSeq" id="WP_143002798.1">
    <property type="nucleotide sequence ID" value="NZ_FNCW01000001.1"/>
</dbReference>
<dbReference type="OrthoDB" id="1363909at2"/>
<dbReference type="EMBL" id="FNCW01000001">
    <property type="protein sequence ID" value="SDG43052.1"/>
    <property type="molecule type" value="Genomic_DNA"/>
</dbReference>
<dbReference type="AlphaFoldDB" id="A0A1G7U5Y1"/>
<dbReference type="STRING" id="470826.SAMN04488027_101288"/>
<proteinExistence type="predicted"/>
<evidence type="ECO:0000313" key="2">
    <source>
        <dbReference type="Proteomes" id="UP000199296"/>
    </source>
</evidence>
<keyword evidence="2" id="KW-1185">Reference proteome</keyword>